<proteinExistence type="predicted"/>
<reference evidence="3" key="2">
    <citation type="journal article" date="2021" name="PeerJ">
        <title>Extensive microbial diversity within the chicken gut microbiome revealed by metagenomics and culture.</title>
        <authorList>
            <person name="Gilroy R."/>
            <person name="Ravi A."/>
            <person name="Getino M."/>
            <person name="Pursley I."/>
            <person name="Horton D.L."/>
            <person name="Alikhan N.F."/>
            <person name="Baker D."/>
            <person name="Gharbi K."/>
            <person name="Hall N."/>
            <person name="Watson M."/>
            <person name="Adriaenssens E.M."/>
            <person name="Foster-Nyarko E."/>
            <person name="Jarju S."/>
            <person name="Secka A."/>
            <person name="Antonio M."/>
            <person name="Oren A."/>
            <person name="Chaudhuri R.R."/>
            <person name="La Ragione R."/>
            <person name="Hildebrand F."/>
            <person name="Pallen M.J."/>
        </authorList>
    </citation>
    <scope>NUCLEOTIDE SEQUENCE</scope>
    <source>
        <strain evidence="3">CHK190-19873</strain>
    </source>
</reference>
<keyword evidence="1" id="KW-0472">Membrane</keyword>
<feature type="transmembrane region" description="Helical" evidence="1">
    <location>
        <begin position="24"/>
        <end position="41"/>
    </location>
</feature>
<accession>A0A9D1EQF8</accession>
<feature type="domain" description="FHA" evidence="2">
    <location>
        <begin position="157"/>
        <end position="209"/>
    </location>
</feature>
<sequence length="236" mass="25919">MIEAYCNTFRNYANFSGRTSRKEFWSFFLVQMLIGIALSIVDGGFLTGGILYWIYCLASMIPALAAQCRRLHDTGHSGWLLLLYFTGIGAIPLIIWMVQQGTEGSNKYGPDPNRGYGSISEQPGYRARPADRAGAVNVACIAGSLSGRVYPIGGNEIVFGRDRSAWVCFPDNEPGVSRVHCKLFRGSNGQIMLMDCSSTYGTYLSGVGRLPPQQPTVVQKNATFYLGSKKVGFRLQ</sequence>
<gene>
    <name evidence="3" type="ORF">IAB44_01835</name>
</gene>
<evidence type="ECO:0000256" key="1">
    <source>
        <dbReference type="SAM" id="Phobius"/>
    </source>
</evidence>
<dbReference type="EMBL" id="DVIQ01000011">
    <property type="protein sequence ID" value="HIS30279.1"/>
    <property type="molecule type" value="Genomic_DNA"/>
</dbReference>
<dbReference type="AlphaFoldDB" id="A0A9D1EQF8"/>
<dbReference type="Gene3D" id="2.60.200.20">
    <property type="match status" value="1"/>
</dbReference>
<dbReference type="Proteomes" id="UP000823935">
    <property type="component" value="Unassembled WGS sequence"/>
</dbReference>
<organism evidence="3 4">
    <name type="scientific">Candidatus Limivivens intestinipullorum</name>
    <dbReference type="NCBI Taxonomy" id="2840858"/>
    <lineage>
        <taxon>Bacteria</taxon>
        <taxon>Bacillati</taxon>
        <taxon>Bacillota</taxon>
        <taxon>Clostridia</taxon>
        <taxon>Lachnospirales</taxon>
        <taxon>Lachnospiraceae</taxon>
        <taxon>Lachnospiraceae incertae sedis</taxon>
        <taxon>Candidatus Limivivens</taxon>
    </lineage>
</organism>
<dbReference type="SMART" id="SM00240">
    <property type="entry name" value="FHA"/>
    <property type="match status" value="1"/>
</dbReference>
<dbReference type="PROSITE" id="PS50006">
    <property type="entry name" value="FHA_DOMAIN"/>
    <property type="match status" value="1"/>
</dbReference>
<dbReference type="Pfam" id="PF00498">
    <property type="entry name" value="FHA"/>
    <property type="match status" value="1"/>
</dbReference>
<comment type="caution">
    <text evidence="3">The sequence shown here is derived from an EMBL/GenBank/DDBJ whole genome shotgun (WGS) entry which is preliminary data.</text>
</comment>
<dbReference type="GO" id="GO:0005886">
    <property type="term" value="C:plasma membrane"/>
    <property type="evidence" value="ECO:0007669"/>
    <property type="project" value="TreeGrafter"/>
</dbReference>
<dbReference type="PANTHER" id="PTHR34980">
    <property type="entry name" value="INNER MEMBRANE PROTEIN-RELATED-RELATED"/>
    <property type="match status" value="1"/>
</dbReference>
<dbReference type="PANTHER" id="PTHR34980:SF2">
    <property type="entry name" value="INNER MEMBRANE PROTEIN YHAH-RELATED"/>
    <property type="match status" value="1"/>
</dbReference>
<dbReference type="InterPro" id="IPR000253">
    <property type="entry name" value="FHA_dom"/>
</dbReference>
<dbReference type="InterPro" id="IPR008984">
    <property type="entry name" value="SMAD_FHA_dom_sf"/>
</dbReference>
<feature type="transmembrane region" description="Helical" evidence="1">
    <location>
        <begin position="47"/>
        <end position="66"/>
    </location>
</feature>
<dbReference type="Pfam" id="PF05656">
    <property type="entry name" value="DUF805"/>
    <property type="match status" value="1"/>
</dbReference>
<keyword evidence="1" id="KW-1133">Transmembrane helix</keyword>
<dbReference type="InterPro" id="IPR008523">
    <property type="entry name" value="DUF805"/>
</dbReference>
<name>A0A9D1EQF8_9FIRM</name>
<keyword evidence="1" id="KW-0812">Transmembrane</keyword>
<evidence type="ECO:0000313" key="3">
    <source>
        <dbReference type="EMBL" id="HIS30279.1"/>
    </source>
</evidence>
<protein>
    <submittedName>
        <fullName evidence="3">DUF805 domain-containing protein</fullName>
    </submittedName>
</protein>
<reference evidence="3" key="1">
    <citation type="submission" date="2020-10" db="EMBL/GenBank/DDBJ databases">
        <authorList>
            <person name="Gilroy R."/>
        </authorList>
    </citation>
    <scope>NUCLEOTIDE SEQUENCE</scope>
    <source>
        <strain evidence="3">CHK190-19873</strain>
    </source>
</reference>
<dbReference type="CDD" id="cd00060">
    <property type="entry name" value="FHA"/>
    <property type="match status" value="1"/>
</dbReference>
<feature type="transmembrane region" description="Helical" evidence="1">
    <location>
        <begin position="78"/>
        <end position="98"/>
    </location>
</feature>
<evidence type="ECO:0000259" key="2">
    <source>
        <dbReference type="PROSITE" id="PS50006"/>
    </source>
</evidence>
<dbReference type="SUPFAM" id="SSF49879">
    <property type="entry name" value="SMAD/FHA domain"/>
    <property type="match status" value="1"/>
</dbReference>
<evidence type="ECO:0000313" key="4">
    <source>
        <dbReference type="Proteomes" id="UP000823935"/>
    </source>
</evidence>